<dbReference type="AlphaFoldDB" id="A0A367WUW9"/>
<gene>
    <name evidence="4" type="ORF">TH25_18190</name>
</gene>
<dbReference type="InterPro" id="IPR011053">
    <property type="entry name" value="Single_hybrid_motif"/>
</dbReference>
<organism evidence="4 5">
    <name type="scientific">Thalassospira profundimaris</name>
    <dbReference type="NCBI Taxonomy" id="502049"/>
    <lineage>
        <taxon>Bacteria</taxon>
        <taxon>Pseudomonadati</taxon>
        <taxon>Pseudomonadota</taxon>
        <taxon>Alphaproteobacteria</taxon>
        <taxon>Rhodospirillales</taxon>
        <taxon>Thalassospiraceae</taxon>
        <taxon>Thalassospira</taxon>
    </lineage>
</organism>
<evidence type="ECO:0000256" key="2">
    <source>
        <dbReference type="ARBA" id="ARBA00022823"/>
    </source>
</evidence>
<dbReference type="InterPro" id="IPR003016">
    <property type="entry name" value="2-oxoA_DH_lipoyl-BS"/>
</dbReference>
<dbReference type="SUPFAM" id="SSF53474">
    <property type="entry name" value="alpha/beta-Hydrolases"/>
    <property type="match status" value="1"/>
</dbReference>
<dbReference type="Pfam" id="PF00561">
    <property type="entry name" value="Abhydrolase_1"/>
    <property type="match status" value="1"/>
</dbReference>
<dbReference type="PANTHER" id="PTHR46438">
    <property type="entry name" value="ALPHA/BETA-HYDROLASES SUPERFAMILY PROTEIN"/>
    <property type="match status" value="1"/>
</dbReference>
<dbReference type="EMBL" id="JPWH01000017">
    <property type="protein sequence ID" value="RCK45266.1"/>
    <property type="molecule type" value="Genomic_DNA"/>
</dbReference>
<evidence type="ECO:0000313" key="4">
    <source>
        <dbReference type="EMBL" id="RCK45266.1"/>
    </source>
</evidence>
<dbReference type="Proteomes" id="UP000252517">
    <property type="component" value="Unassembled WGS sequence"/>
</dbReference>
<dbReference type="PRINTS" id="PR00111">
    <property type="entry name" value="ABHYDROLASE"/>
</dbReference>
<reference evidence="4 5" key="1">
    <citation type="submission" date="2014-07" db="EMBL/GenBank/DDBJ databases">
        <title>Draft genome sequence of Thalassospira profundimaris S25-3-2.</title>
        <authorList>
            <person name="Lai Q."/>
            <person name="Shao Z."/>
        </authorList>
    </citation>
    <scope>NUCLEOTIDE SEQUENCE [LARGE SCALE GENOMIC DNA]</scope>
    <source>
        <strain evidence="4 5">S25-3-2</strain>
    </source>
</reference>
<dbReference type="RefSeq" id="WP_114089604.1">
    <property type="nucleotide sequence ID" value="NZ_JPWH01000017.1"/>
</dbReference>
<dbReference type="Gene3D" id="2.40.50.100">
    <property type="match status" value="1"/>
</dbReference>
<feature type="domain" description="Lipoyl-binding" evidence="3">
    <location>
        <begin position="4"/>
        <end position="79"/>
    </location>
</feature>
<keyword evidence="2" id="KW-0450">Lipoyl</keyword>
<dbReference type="PROSITE" id="PS50968">
    <property type="entry name" value="BIOTINYL_LIPOYL"/>
    <property type="match status" value="1"/>
</dbReference>
<accession>A0A367WUW9</accession>
<dbReference type="PROSITE" id="PS00189">
    <property type="entry name" value="LIPOYL"/>
    <property type="match status" value="1"/>
</dbReference>
<protein>
    <submittedName>
        <fullName evidence="4">Acetoin dehydrogenase</fullName>
    </submittedName>
</protein>
<dbReference type="InterPro" id="IPR029058">
    <property type="entry name" value="AB_hydrolase_fold"/>
</dbReference>
<dbReference type="InterPro" id="IPR000089">
    <property type="entry name" value="Biotin_lipoyl"/>
</dbReference>
<dbReference type="CDD" id="cd06849">
    <property type="entry name" value="lipoyl_domain"/>
    <property type="match status" value="1"/>
</dbReference>
<evidence type="ECO:0000256" key="1">
    <source>
        <dbReference type="ARBA" id="ARBA00001938"/>
    </source>
</evidence>
<comment type="caution">
    <text evidence="4">The sequence shown here is derived from an EMBL/GenBank/DDBJ whole genome shotgun (WGS) entry which is preliminary data.</text>
</comment>
<dbReference type="SUPFAM" id="SSF51230">
    <property type="entry name" value="Single hybrid motif"/>
    <property type="match status" value="1"/>
</dbReference>
<dbReference type="PANTHER" id="PTHR46438:SF11">
    <property type="entry name" value="LIPASE-RELATED"/>
    <property type="match status" value="1"/>
</dbReference>
<dbReference type="Pfam" id="PF00364">
    <property type="entry name" value="Biotin_lipoyl"/>
    <property type="match status" value="1"/>
</dbReference>
<proteinExistence type="predicted"/>
<dbReference type="Gene3D" id="3.40.50.1820">
    <property type="entry name" value="alpha/beta hydrolase"/>
    <property type="match status" value="1"/>
</dbReference>
<dbReference type="OrthoDB" id="9804723at2"/>
<sequence length="370" mass="40027">MTEITPILMPKWGLSMQEGKLTDWHIKEGDEVKVGDEIMDVETDKITNVVEAADGGTVRRIVGTAGEVYPVRALLAVMAPASVPEEEIDAYVSAYETPVSDEEDEDTGPAYHVIELPIGKIRYAEQTGANADQTPIVLIHGFGGDLDNWLFNIDALAEHAPVYALDLPGHGQSVKSVDPGDPGIFTQTLLDFMDHCDIKRAHLVGHSMGGLVAGSTALDHPDRVASLTLICSAGLGEDINKDYIDGFVNAAGRKELKPVLTHLFYNQSLVSRAMVQDLLKYKRLDGVQDFLTQLSTTAFRDGKQARIIADKLATLDIPITVIWGENDAIIPASHAQNLPDVKPHVLGSAGHMVQMEHAGEVNKIIAASLD</sequence>
<name>A0A367WUW9_9PROT</name>
<dbReference type="NCBIfam" id="NF011457">
    <property type="entry name" value="PRK14875.1"/>
    <property type="match status" value="1"/>
</dbReference>
<dbReference type="InterPro" id="IPR000073">
    <property type="entry name" value="AB_hydrolase_1"/>
</dbReference>
<evidence type="ECO:0000313" key="5">
    <source>
        <dbReference type="Proteomes" id="UP000252517"/>
    </source>
</evidence>
<evidence type="ECO:0000259" key="3">
    <source>
        <dbReference type="PROSITE" id="PS50968"/>
    </source>
</evidence>
<comment type="cofactor">
    <cofactor evidence="1">
        <name>(R)-lipoate</name>
        <dbReference type="ChEBI" id="CHEBI:83088"/>
    </cofactor>
</comment>